<dbReference type="Pfam" id="PF03330">
    <property type="entry name" value="DPBB_1"/>
    <property type="match status" value="1"/>
</dbReference>
<evidence type="ECO:0000256" key="2">
    <source>
        <dbReference type="SAM" id="SignalP"/>
    </source>
</evidence>
<dbReference type="AlphaFoldDB" id="A0A0L6VTD4"/>
<evidence type="ECO:0000313" key="5">
    <source>
        <dbReference type="Proteomes" id="UP000037035"/>
    </source>
</evidence>
<keyword evidence="5" id="KW-1185">Reference proteome</keyword>
<dbReference type="Gene3D" id="2.40.40.10">
    <property type="entry name" value="RlpA-like domain"/>
    <property type="match status" value="1"/>
</dbReference>
<dbReference type="EMBL" id="LAVV01000899">
    <property type="protein sequence ID" value="KNZ63964.1"/>
    <property type="molecule type" value="Genomic_DNA"/>
</dbReference>
<dbReference type="PANTHER" id="PTHR31836:SF27">
    <property type="entry name" value="RLPA-LIKE PROTEIN DOUBLE-PSI BETA-BARREL DOMAIN-CONTAINING PROTEIN"/>
    <property type="match status" value="1"/>
</dbReference>
<dbReference type="InterPro" id="IPR036908">
    <property type="entry name" value="RlpA-like_sf"/>
</dbReference>
<name>A0A0L6VTD4_9BASI</name>
<organism evidence="4 5">
    <name type="scientific">Puccinia sorghi</name>
    <dbReference type="NCBI Taxonomy" id="27349"/>
    <lineage>
        <taxon>Eukaryota</taxon>
        <taxon>Fungi</taxon>
        <taxon>Dikarya</taxon>
        <taxon>Basidiomycota</taxon>
        <taxon>Pucciniomycotina</taxon>
        <taxon>Pucciniomycetes</taxon>
        <taxon>Pucciniales</taxon>
        <taxon>Pucciniaceae</taxon>
        <taxon>Puccinia</taxon>
    </lineage>
</organism>
<evidence type="ECO:0000313" key="4">
    <source>
        <dbReference type="EMBL" id="KNZ63964.1"/>
    </source>
</evidence>
<dbReference type="CDD" id="cd22191">
    <property type="entry name" value="DPBB_RlpA_EXP_N-like"/>
    <property type="match status" value="1"/>
</dbReference>
<sequence>MYSPSVLATILMIVMMSYHARCSTIGSRAHSDPVTRGLLAAGEARYYNLATGAQTACGGYHQSSEMICAAGASVFGDGDHLCGRRITIYHGYKQVTCALDDKCPSCVGQSLDLSPAVFKALAPMSEGVLNVCPNQQLPFFCKKSGTLMNVPI</sequence>
<protein>
    <recommendedName>
        <fullName evidence="3">RlpA-like protein double-psi beta-barrel domain-containing protein</fullName>
    </recommendedName>
</protein>
<feature type="chain" id="PRO_5005568270" description="RlpA-like protein double-psi beta-barrel domain-containing protein" evidence="2">
    <location>
        <begin position="23"/>
        <end position="152"/>
    </location>
</feature>
<comment type="caution">
    <text evidence="4">The sequence shown here is derived from an EMBL/GenBank/DDBJ whole genome shotgun (WGS) entry which is preliminary data.</text>
</comment>
<keyword evidence="1 2" id="KW-0732">Signal</keyword>
<dbReference type="VEuPathDB" id="FungiDB:VP01_1080g18"/>
<feature type="signal peptide" evidence="2">
    <location>
        <begin position="1"/>
        <end position="22"/>
    </location>
</feature>
<proteinExistence type="predicted"/>
<dbReference type="InterPro" id="IPR009009">
    <property type="entry name" value="RlpA-like_DPBB"/>
</dbReference>
<dbReference type="PANTHER" id="PTHR31836">
    <property type="match status" value="1"/>
</dbReference>
<evidence type="ECO:0000256" key="1">
    <source>
        <dbReference type="ARBA" id="ARBA00022729"/>
    </source>
</evidence>
<feature type="domain" description="RlpA-like protein double-psi beta-barrel" evidence="3">
    <location>
        <begin position="40"/>
        <end position="131"/>
    </location>
</feature>
<dbReference type="OrthoDB" id="623670at2759"/>
<dbReference type="SUPFAM" id="SSF50685">
    <property type="entry name" value="Barwin-like endoglucanases"/>
    <property type="match status" value="1"/>
</dbReference>
<reference evidence="4 5" key="1">
    <citation type="submission" date="2015-08" db="EMBL/GenBank/DDBJ databases">
        <title>Next Generation Sequencing and Analysis of the Genome of Puccinia sorghi L Schw, the Causal Agent of Maize Common Rust.</title>
        <authorList>
            <person name="Rochi L."/>
            <person name="Burguener G."/>
            <person name="Darino M."/>
            <person name="Turjanski A."/>
            <person name="Kreff E."/>
            <person name="Dieguez M.J."/>
            <person name="Sacco F."/>
        </authorList>
    </citation>
    <scope>NUCLEOTIDE SEQUENCE [LARGE SCALE GENOMIC DNA]</scope>
    <source>
        <strain evidence="4 5">RO10H11247</strain>
    </source>
</reference>
<dbReference type="Proteomes" id="UP000037035">
    <property type="component" value="Unassembled WGS sequence"/>
</dbReference>
<dbReference type="STRING" id="27349.A0A0L6VTD4"/>
<evidence type="ECO:0000259" key="3">
    <source>
        <dbReference type="Pfam" id="PF03330"/>
    </source>
</evidence>
<dbReference type="InterPro" id="IPR051477">
    <property type="entry name" value="Expansin_CellWall"/>
</dbReference>
<gene>
    <name evidence="4" type="ORF">VP01_1080g18</name>
</gene>
<accession>A0A0L6VTD4</accession>